<name>A0AAW2XD03_9LAMI</name>
<protein>
    <recommendedName>
        <fullName evidence="2">DUF4283 domain-containing protein</fullName>
    </recommendedName>
</protein>
<dbReference type="PANTHER" id="PTHR31286">
    <property type="entry name" value="GLYCINE-RICH CELL WALL STRUCTURAL PROTEIN 1.8-LIKE"/>
    <property type="match status" value="1"/>
</dbReference>
<sequence>MQGSEVLVKPSLQIVEDGARRWNTTIGQPIVLQKWESGMALHKQSHTQVPVWIKLHHLPVELWTDDGLSTVASAVGKPLYQDSIMKTCARLDYARGSVMLD</sequence>
<comment type="caution">
    <text evidence="1">The sequence shown here is derived from an EMBL/GenBank/DDBJ whole genome shotgun (WGS) entry which is preliminary data.</text>
</comment>
<evidence type="ECO:0000313" key="1">
    <source>
        <dbReference type="EMBL" id="KAL0451688.1"/>
    </source>
</evidence>
<evidence type="ECO:0008006" key="2">
    <source>
        <dbReference type="Google" id="ProtNLM"/>
    </source>
</evidence>
<dbReference type="EMBL" id="JACGWN010000004">
    <property type="protein sequence ID" value="KAL0451688.1"/>
    <property type="molecule type" value="Genomic_DNA"/>
</dbReference>
<dbReference type="InterPro" id="IPR040256">
    <property type="entry name" value="At4g02000-like"/>
</dbReference>
<dbReference type="PANTHER" id="PTHR31286:SF99">
    <property type="entry name" value="DUF4283 DOMAIN-CONTAINING PROTEIN"/>
    <property type="match status" value="1"/>
</dbReference>
<proteinExistence type="predicted"/>
<accession>A0AAW2XD03</accession>
<gene>
    <name evidence="1" type="ORF">Slati_1146900</name>
</gene>
<organism evidence="1">
    <name type="scientific">Sesamum latifolium</name>
    <dbReference type="NCBI Taxonomy" id="2727402"/>
    <lineage>
        <taxon>Eukaryota</taxon>
        <taxon>Viridiplantae</taxon>
        <taxon>Streptophyta</taxon>
        <taxon>Embryophyta</taxon>
        <taxon>Tracheophyta</taxon>
        <taxon>Spermatophyta</taxon>
        <taxon>Magnoliopsida</taxon>
        <taxon>eudicotyledons</taxon>
        <taxon>Gunneridae</taxon>
        <taxon>Pentapetalae</taxon>
        <taxon>asterids</taxon>
        <taxon>lamiids</taxon>
        <taxon>Lamiales</taxon>
        <taxon>Pedaliaceae</taxon>
        <taxon>Sesamum</taxon>
    </lineage>
</organism>
<reference evidence="1" key="1">
    <citation type="submission" date="2020-06" db="EMBL/GenBank/DDBJ databases">
        <authorList>
            <person name="Li T."/>
            <person name="Hu X."/>
            <person name="Zhang T."/>
            <person name="Song X."/>
            <person name="Zhang H."/>
            <person name="Dai N."/>
            <person name="Sheng W."/>
            <person name="Hou X."/>
            <person name="Wei L."/>
        </authorList>
    </citation>
    <scope>NUCLEOTIDE SEQUENCE</scope>
    <source>
        <strain evidence="1">KEN1</strain>
        <tissue evidence="1">Leaf</tissue>
    </source>
</reference>
<dbReference type="AlphaFoldDB" id="A0AAW2XD03"/>
<reference evidence="1" key="2">
    <citation type="journal article" date="2024" name="Plant">
        <title>Genomic evolution and insights into agronomic trait innovations of Sesamum species.</title>
        <authorList>
            <person name="Miao H."/>
            <person name="Wang L."/>
            <person name="Qu L."/>
            <person name="Liu H."/>
            <person name="Sun Y."/>
            <person name="Le M."/>
            <person name="Wang Q."/>
            <person name="Wei S."/>
            <person name="Zheng Y."/>
            <person name="Lin W."/>
            <person name="Duan Y."/>
            <person name="Cao H."/>
            <person name="Xiong S."/>
            <person name="Wang X."/>
            <person name="Wei L."/>
            <person name="Li C."/>
            <person name="Ma Q."/>
            <person name="Ju M."/>
            <person name="Zhao R."/>
            <person name="Li G."/>
            <person name="Mu C."/>
            <person name="Tian Q."/>
            <person name="Mei H."/>
            <person name="Zhang T."/>
            <person name="Gao T."/>
            <person name="Zhang H."/>
        </authorList>
    </citation>
    <scope>NUCLEOTIDE SEQUENCE</scope>
    <source>
        <strain evidence="1">KEN1</strain>
    </source>
</reference>